<proteinExistence type="inferred from homology"/>
<dbReference type="GO" id="GO:0045271">
    <property type="term" value="C:respiratory chain complex I"/>
    <property type="evidence" value="ECO:0007669"/>
    <property type="project" value="TreeGrafter"/>
</dbReference>
<comment type="cofactor">
    <cofactor evidence="7">
        <name>[4Fe-4S] cluster</name>
        <dbReference type="ChEBI" id="CHEBI:49883"/>
    </cofactor>
    <text evidence="7">Binds 1 [4Fe-4S] cluster.</text>
</comment>
<dbReference type="GO" id="GO:0050136">
    <property type="term" value="F:NADH dehydrogenase (quinone) (non-electrogenic) activity"/>
    <property type="evidence" value="ECO:0007669"/>
    <property type="project" value="UniProtKB-UniRule"/>
</dbReference>
<keyword evidence="7 8" id="KW-0411">Iron-sulfur</keyword>
<dbReference type="NCBIfam" id="NF005012">
    <property type="entry name" value="PRK06411.1"/>
    <property type="match status" value="1"/>
</dbReference>
<dbReference type="GO" id="GO:0008137">
    <property type="term" value="F:NADH dehydrogenase (ubiquinone) activity"/>
    <property type="evidence" value="ECO:0007669"/>
    <property type="project" value="InterPro"/>
</dbReference>
<dbReference type="HAMAP" id="MF_01356">
    <property type="entry name" value="NDH1_NuoB"/>
    <property type="match status" value="1"/>
</dbReference>
<evidence type="ECO:0000256" key="7">
    <source>
        <dbReference type="HAMAP-Rule" id="MF_01356"/>
    </source>
</evidence>
<comment type="catalytic activity">
    <reaction evidence="7">
        <text>a quinone + NADH + 5 H(+)(in) = a quinol + NAD(+) + 4 H(+)(out)</text>
        <dbReference type="Rhea" id="RHEA:57888"/>
        <dbReference type="ChEBI" id="CHEBI:15378"/>
        <dbReference type="ChEBI" id="CHEBI:24646"/>
        <dbReference type="ChEBI" id="CHEBI:57540"/>
        <dbReference type="ChEBI" id="CHEBI:57945"/>
        <dbReference type="ChEBI" id="CHEBI:132124"/>
    </reaction>
</comment>
<keyword evidence="7" id="KW-0472">Membrane</keyword>
<keyword evidence="4 7" id="KW-0874">Quinone</keyword>
<dbReference type="GO" id="GO:0015990">
    <property type="term" value="P:electron transport coupled proton transport"/>
    <property type="evidence" value="ECO:0007669"/>
    <property type="project" value="TreeGrafter"/>
</dbReference>
<evidence type="ECO:0000313" key="10">
    <source>
        <dbReference type="EMBL" id="CAA6807802.1"/>
    </source>
</evidence>
<feature type="binding site" evidence="7">
    <location>
        <position position="107"/>
    </location>
    <ligand>
        <name>[4Fe-4S] cluster</name>
        <dbReference type="ChEBI" id="CHEBI:49883"/>
    </ligand>
</feature>
<sequence length="176" mass="19772">MELKKEEDLSLGDSVLVTKLDTAVNWARSYSMWPMVFGTACCGIEFMSVAASKHDISRFGAEVVRFSPRQADLLVVAGTISYKQAPILKKIYDQMPEPKWVISMGACACSGGFYDNYTTVQGIDQIIPVDEYIAGCPPRPEAFFDSLIRIQEKSNRESILEKDRQHDRDFKGFLDA</sequence>
<gene>
    <name evidence="7" type="primary">nuoB</name>
    <name evidence="10" type="ORF">HELGO_WM4477</name>
</gene>
<keyword evidence="7 10" id="KW-0830">Ubiquinone</keyword>
<dbReference type="GO" id="GO:0051539">
    <property type="term" value="F:4 iron, 4 sulfur cluster binding"/>
    <property type="evidence" value="ECO:0007669"/>
    <property type="project" value="UniProtKB-KW"/>
</dbReference>
<dbReference type="PANTHER" id="PTHR11995:SF14">
    <property type="entry name" value="NADH DEHYDROGENASE [UBIQUINONE] IRON-SULFUR PROTEIN 7, MITOCHONDRIAL"/>
    <property type="match status" value="1"/>
</dbReference>
<evidence type="ECO:0000256" key="8">
    <source>
        <dbReference type="RuleBase" id="RU004464"/>
    </source>
</evidence>
<keyword evidence="3" id="KW-0997">Cell inner membrane</keyword>
<reference evidence="10" key="1">
    <citation type="submission" date="2020-01" db="EMBL/GenBank/DDBJ databases">
        <authorList>
            <person name="Meier V. D."/>
            <person name="Meier V D."/>
        </authorList>
    </citation>
    <scope>NUCLEOTIDE SEQUENCE</scope>
    <source>
        <strain evidence="10">HLG_WM_MAG_06</strain>
    </source>
</reference>
<dbReference type="EC" id="7.1.1.-" evidence="7"/>
<keyword evidence="10" id="KW-0560">Oxidoreductase</keyword>
<feature type="domain" description="NADH:ubiquinone oxidoreductase-like 20kDa subunit" evidence="9">
    <location>
        <begin position="41"/>
        <end position="148"/>
    </location>
</feature>
<dbReference type="Pfam" id="PF01058">
    <property type="entry name" value="Oxidored_q6"/>
    <property type="match status" value="1"/>
</dbReference>
<feature type="binding site" evidence="7">
    <location>
        <position position="136"/>
    </location>
    <ligand>
        <name>[4Fe-4S] cluster</name>
        <dbReference type="ChEBI" id="CHEBI:49883"/>
    </ligand>
</feature>
<dbReference type="FunFam" id="3.40.50.12280:FF:000002">
    <property type="entry name" value="NADH-quinone oxidoreductase subunit B"/>
    <property type="match status" value="1"/>
</dbReference>
<dbReference type="PANTHER" id="PTHR11995">
    <property type="entry name" value="NADH DEHYDROGENASE"/>
    <property type="match status" value="1"/>
</dbReference>
<dbReference type="EMBL" id="CACVAP010000053">
    <property type="protein sequence ID" value="CAA6807802.1"/>
    <property type="molecule type" value="Genomic_DNA"/>
</dbReference>
<protein>
    <recommendedName>
        <fullName evidence="7">NADH-quinone oxidoreductase subunit B</fullName>
        <ecNumber evidence="7">7.1.1.-</ecNumber>
    </recommendedName>
    <alternativeName>
        <fullName evidence="7">NADH dehydrogenase I subunit B</fullName>
    </alternativeName>
    <alternativeName>
        <fullName evidence="7">NDH-1 subunit B</fullName>
    </alternativeName>
</protein>
<organism evidence="10">
    <name type="scientific">uncultured Sulfurovum sp</name>
    <dbReference type="NCBI Taxonomy" id="269237"/>
    <lineage>
        <taxon>Bacteria</taxon>
        <taxon>Pseudomonadati</taxon>
        <taxon>Campylobacterota</taxon>
        <taxon>Epsilonproteobacteria</taxon>
        <taxon>Campylobacterales</taxon>
        <taxon>Sulfurovaceae</taxon>
        <taxon>Sulfurovum</taxon>
        <taxon>environmental samples</taxon>
    </lineage>
</organism>
<dbReference type="InterPro" id="IPR006137">
    <property type="entry name" value="NADH_UbQ_OxRdtase-like_20kDa"/>
</dbReference>
<evidence type="ECO:0000256" key="1">
    <source>
        <dbReference type="ARBA" id="ARBA00009173"/>
    </source>
</evidence>
<dbReference type="GO" id="GO:0009060">
    <property type="term" value="P:aerobic respiration"/>
    <property type="evidence" value="ECO:0007669"/>
    <property type="project" value="TreeGrafter"/>
</dbReference>
<dbReference type="GO" id="GO:0048038">
    <property type="term" value="F:quinone binding"/>
    <property type="evidence" value="ECO:0007669"/>
    <property type="project" value="UniProtKB-KW"/>
</dbReference>
<keyword evidence="5 7" id="KW-1278">Translocase</keyword>
<accession>A0A6S6SNK0</accession>
<dbReference type="GO" id="GO:0005506">
    <property type="term" value="F:iron ion binding"/>
    <property type="evidence" value="ECO:0007669"/>
    <property type="project" value="UniProtKB-UniRule"/>
</dbReference>
<dbReference type="GO" id="GO:0005886">
    <property type="term" value="C:plasma membrane"/>
    <property type="evidence" value="ECO:0007669"/>
    <property type="project" value="UniProtKB-SubCell"/>
</dbReference>
<evidence type="ECO:0000256" key="2">
    <source>
        <dbReference type="ARBA" id="ARBA00022448"/>
    </source>
</evidence>
<dbReference type="Gene3D" id="3.40.50.12280">
    <property type="match status" value="1"/>
</dbReference>
<comment type="subunit">
    <text evidence="7">NDH-1 is composed of 14 different subunits. Subunits NuoB, C, D, E, F, and G constitute the peripheral sector of the complex.</text>
</comment>
<evidence type="ECO:0000256" key="4">
    <source>
        <dbReference type="ARBA" id="ARBA00022719"/>
    </source>
</evidence>
<evidence type="ECO:0000256" key="3">
    <source>
        <dbReference type="ARBA" id="ARBA00022519"/>
    </source>
</evidence>
<comment type="similarity">
    <text evidence="1 7 8">Belongs to the complex I 20 kDa subunit family.</text>
</comment>
<evidence type="ECO:0000256" key="5">
    <source>
        <dbReference type="ARBA" id="ARBA00022967"/>
    </source>
</evidence>
<feature type="binding site" evidence="7">
    <location>
        <position position="42"/>
    </location>
    <ligand>
        <name>[4Fe-4S] cluster</name>
        <dbReference type="ChEBI" id="CHEBI:49883"/>
    </ligand>
</feature>
<dbReference type="NCBIfam" id="TIGR01957">
    <property type="entry name" value="nuoB_fam"/>
    <property type="match status" value="1"/>
</dbReference>
<evidence type="ECO:0000256" key="6">
    <source>
        <dbReference type="ARBA" id="ARBA00023027"/>
    </source>
</evidence>
<keyword evidence="7 8" id="KW-0479">Metal-binding</keyword>
<dbReference type="InterPro" id="IPR006138">
    <property type="entry name" value="NADH_UQ_OxRdtase_20Kd_su"/>
</dbReference>
<keyword evidence="6 7" id="KW-0520">NAD</keyword>
<name>A0A6S6SNK0_9BACT</name>
<keyword evidence="7 8" id="KW-0004">4Fe-4S</keyword>
<evidence type="ECO:0000259" key="9">
    <source>
        <dbReference type="Pfam" id="PF01058"/>
    </source>
</evidence>
<keyword evidence="2 7" id="KW-0813">Transport</keyword>
<comment type="function">
    <text evidence="7">NDH-1 shuttles electrons from NADH, via FMN and iron-sulfur (Fe-S) centers, to quinones in the respiratory chain. The immediate electron acceptor for the enzyme in this species is believed to be ubiquinone. Couples the redox reaction to proton translocation (for every two electrons transferred, four hydrogen ions are translocated across the cytoplasmic membrane), and thus conserves the redox energy in a proton gradient.</text>
</comment>
<dbReference type="SUPFAM" id="SSF56770">
    <property type="entry name" value="HydA/Nqo6-like"/>
    <property type="match status" value="1"/>
</dbReference>
<keyword evidence="7 8" id="KW-0408">Iron</keyword>
<dbReference type="AlphaFoldDB" id="A0A6S6SNK0"/>
<comment type="subcellular location">
    <subcellularLocation>
        <location evidence="7">Cell membrane</location>
        <topology evidence="7">Peripheral membrane protein</topology>
        <orientation evidence="7">Cytoplasmic side</orientation>
    </subcellularLocation>
</comment>
<feature type="binding site" evidence="7">
    <location>
        <position position="41"/>
    </location>
    <ligand>
        <name>[4Fe-4S] cluster</name>
        <dbReference type="ChEBI" id="CHEBI:49883"/>
    </ligand>
</feature>
<keyword evidence="7" id="KW-1003">Cell membrane</keyword>